<reference evidence="1" key="1">
    <citation type="submission" date="2021-02" db="EMBL/GenBank/DDBJ databases">
        <authorList>
            <consortium name="DOE Joint Genome Institute"/>
            <person name="Ahrendt S."/>
            <person name="Looney B.P."/>
            <person name="Miyauchi S."/>
            <person name="Morin E."/>
            <person name="Drula E."/>
            <person name="Courty P.E."/>
            <person name="Chicoki N."/>
            <person name="Fauchery L."/>
            <person name="Kohler A."/>
            <person name="Kuo A."/>
            <person name="Labutti K."/>
            <person name="Pangilinan J."/>
            <person name="Lipzen A."/>
            <person name="Riley R."/>
            <person name="Andreopoulos W."/>
            <person name="He G."/>
            <person name="Johnson J."/>
            <person name="Barry K.W."/>
            <person name="Grigoriev I.V."/>
            <person name="Nagy L."/>
            <person name="Hibbett D."/>
            <person name="Henrissat B."/>
            <person name="Matheny P.B."/>
            <person name="Labbe J."/>
            <person name="Martin F."/>
        </authorList>
    </citation>
    <scope>NUCLEOTIDE SEQUENCE</scope>
    <source>
        <strain evidence="1">FP105234-sp</strain>
    </source>
</reference>
<name>A0ACB8R8N3_9AGAM</name>
<evidence type="ECO:0000313" key="1">
    <source>
        <dbReference type="EMBL" id="KAI0040257.1"/>
    </source>
</evidence>
<accession>A0ACB8R8N3</accession>
<organism evidence="1 2">
    <name type="scientific">Auriscalpium vulgare</name>
    <dbReference type="NCBI Taxonomy" id="40419"/>
    <lineage>
        <taxon>Eukaryota</taxon>
        <taxon>Fungi</taxon>
        <taxon>Dikarya</taxon>
        <taxon>Basidiomycota</taxon>
        <taxon>Agaricomycotina</taxon>
        <taxon>Agaricomycetes</taxon>
        <taxon>Russulales</taxon>
        <taxon>Auriscalpiaceae</taxon>
        <taxon>Auriscalpium</taxon>
    </lineage>
</organism>
<gene>
    <name evidence="1" type="ORF">FA95DRAFT_902455</name>
</gene>
<protein>
    <submittedName>
        <fullName evidence="1">Uncharacterized protein</fullName>
    </submittedName>
</protein>
<dbReference type="Proteomes" id="UP000814033">
    <property type="component" value="Unassembled WGS sequence"/>
</dbReference>
<comment type="caution">
    <text evidence="1">The sequence shown here is derived from an EMBL/GenBank/DDBJ whole genome shotgun (WGS) entry which is preliminary data.</text>
</comment>
<proteinExistence type="predicted"/>
<dbReference type="EMBL" id="MU276212">
    <property type="protein sequence ID" value="KAI0040257.1"/>
    <property type="molecule type" value="Genomic_DNA"/>
</dbReference>
<evidence type="ECO:0000313" key="2">
    <source>
        <dbReference type="Proteomes" id="UP000814033"/>
    </source>
</evidence>
<reference evidence="1" key="2">
    <citation type="journal article" date="2022" name="New Phytol.">
        <title>Evolutionary transition to the ectomycorrhizal habit in the genomes of a hyperdiverse lineage of mushroom-forming fungi.</title>
        <authorList>
            <person name="Looney B."/>
            <person name="Miyauchi S."/>
            <person name="Morin E."/>
            <person name="Drula E."/>
            <person name="Courty P.E."/>
            <person name="Kohler A."/>
            <person name="Kuo A."/>
            <person name="LaButti K."/>
            <person name="Pangilinan J."/>
            <person name="Lipzen A."/>
            <person name="Riley R."/>
            <person name="Andreopoulos W."/>
            <person name="He G."/>
            <person name="Johnson J."/>
            <person name="Nolan M."/>
            <person name="Tritt A."/>
            <person name="Barry K.W."/>
            <person name="Grigoriev I.V."/>
            <person name="Nagy L.G."/>
            <person name="Hibbett D."/>
            <person name="Henrissat B."/>
            <person name="Matheny P.B."/>
            <person name="Labbe J."/>
            <person name="Martin F.M."/>
        </authorList>
    </citation>
    <scope>NUCLEOTIDE SEQUENCE</scope>
    <source>
        <strain evidence="1">FP105234-sp</strain>
    </source>
</reference>
<keyword evidence="2" id="KW-1185">Reference proteome</keyword>
<sequence length="513" mass="56672">MPADTEAFTQEWQLTVCHTPNLKQLRRGKWSPIVTVQVDRHHPCGVVLGADNESHKREYTVALSTVRPDSTLVICVSCQRKGRSKAKRRKKRQLAASASITFAEIQEAQEGARYLEIPLQCVAISGHRNSPERTVNVSLFVRLDCTDPPPTEASSSLLSTGAGPTPTTASVTDLDDDGVEDPWMGVSDGEESVHLQVPSNTLRRRRRGEPQGYRVDSPDIISWSAQIKDKLEEEVRVRRRNSLVEPRRSIIFPLLLPLYIQRGLSPTSLQSFATSVVDQVTVFRELREAQDEAAFEAIRARLVNEWTFEGASLFAVFALGTTVFGFSPDAIFPVNSPAKVAIKISFVSAGVGGGVLSLLWFRYGSCSAQRLRALALDQYQSYLFFALKARVPLLALAVSIFAFVAFATALIWPAKPLAYLVIFGAIAGVFSVQYIIYYTGRLLRAVWKGMIAVVRWLGLVRPPVNMPTPMAPLPAQPQPPHPVYVYAPPPPPFFQRPPLAQQAPPFPIPVPVP</sequence>